<keyword evidence="1" id="KW-0539">Nucleus</keyword>
<keyword evidence="5" id="KW-1185">Reference proteome</keyword>
<feature type="compositionally biased region" description="Acidic residues" evidence="2">
    <location>
        <begin position="1"/>
        <end position="18"/>
    </location>
</feature>
<reference evidence="4 5" key="1">
    <citation type="submission" date="2019-05" db="EMBL/GenBank/DDBJ databases">
        <title>Another draft genome of Portunus trituberculatus and its Hox gene families provides insights of decapod evolution.</title>
        <authorList>
            <person name="Jeong J.-H."/>
            <person name="Song I."/>
            <person name="Kim S."/>
            <person name="Choi T."/>
            <person name="Kim D."/>
            <person name="Ryu S."/>
            <person name="Kim W."/>
        </authorList>
    </citation>
    <scope>NUCLEOTIDE SEQUENCE [LARGE SCALE GENOMIC DNA]</scope>
    <source>
        <tissue evidence="4">Muscle</tissue>
    </source>
</reference>
<dbReference type="PROSITE" id="PS51031">
    <property type="entry name" value="BESS"/>
    <property type="match status" value="1"/>
</dbReference>
<feature type="compositionally biased region" description="Low complexity" evidence="2">
    <location>
        <begin position="139"/>
        <end position="158"/>
    </location>
</feature>
<dbReference type="AlphaFoldDB" id="A0A5B7H5Z1"/>
<protein>
    <recommendedName>
        <fullName evidence="3">BESS domain-containing protein</fullName>
    </recommendedName>
</protein>
<evidence type="ECO:0000256" key="1">
    <source>
        <dbReference type="PROSITE-ProRule" id="PRU00371"/>
    </source>
</evidence>
<dbReference type="InterPro" id="IPR004210">
    <property type="entry name" value="BESS_motif"/>
</dbReference>
<dbReference type="GO" id="GO:0005634">
    <property type="term" value="C:nucleus"/>
    <property type="evidence" value="ECO:0007669"/>
    <property type="project" value="UniProtKB-SubCell"/>
</dbReference>
<proteinExistence type="predicted"/>
<organism evidence="4 5">
    <name type="scientific">Portunus trituberculatus</name>
    <name type="common">Swimming crab</name>
    <name type="synonym">Neptunus trituberculatus</name>
    <dbReference type="NCBI Taxonomy" id="210409"/>
    <lineage>
        <taxon>Eukaryota</taxon>
        <taxon>Metazoa</taxon>
        <taxon>Ecdysozoa</taxon>
        <taxon>Arthropoda</taxon>
        <taxon>Crustacea</taxon>
        <taxon>Multicrustacea</taxon>
        <taxon>Malacostraca</taxon>
        <taxon>Eumalacostraca</taxon>
        <taxon>Eucarida</taxon>
        <taxon>Decapoda</taxon>
        <taxon>Pleocyemata</taxon>
        <taxon>Brachyura</taxon>
        <taxon>Eubrachyura</taxon>
        <taxon>Portunoidea</taxon>
        <taxon>Portunidae</taxon>
        <taxon>Portuninae</taxon>
        <taxon>Portunus</taxon>
    </lineage>
</organism>
<evidence type="ECO:0000313" key="4">
    <source>
        <dbReference type="EMBL" id="MPC65523.1"/>
    </source>
</evidence>
<feature type="region of interest" description="Disordered" evidence="2">
    <location>
        <begin position="132"/>
        <end position="166"/>
    </location>
</feature>
<dbReference type="Proteomes" id="UP000324222">
    <property type="component" value="Unassembled WGS sequence"/>
</dbReference>
<comment type="caution">
    <text evidence="4">The sequence shown here is derived from an EMBL/GenBank/DDBJ whole genome shotgun (WGS) entry which is preliminary data.</text>
</comment>
<feature type="domain" description="BESS" evidence="3">
    <location>
        <begin position="71"/>
        <end position="110"/>
    </location>
</feature>
<sequence length="166" mass="18553">MADPDPDESAILDDEDDSLMSTSSIDPPESRRKGVFKKPSQPSKITPFQASLISSLDQATKTLQSPKNDPEDADKSYLMSLLPDYKNLSTAKKWEFRTYVANFFQNVYLTSPPTTSQQFYSQNYYQPQWRGGDQQQFWSNTNTSYSASSSPTGSVASPCIPSPNPQ</sequence>
<accession>A0A5B7H5Z1</accession>
<evidence type="ECO:0000259" key="3">
    <source>
        <dbReference type="PROSITE" id="PS51031"/>
    </source>
</evidence>
<comment type="subcellular location">
    <subcellularLocation>
        <location evidence="1">Nucleus</location>
    </subcellularLocation>
</comment>
<feature type="region of interest" description="Disordered" evidence="2">
    <location>
        <begin position="1"/>
        <end position="44"/>
    </location>
</feature>
<dbReference type="EMBL" id="VSRR010023473">
    <property type="protein sequence ID" value="MPC65523.1"/>
    <property type="molecule type" value="Genomic_DNA"/>
</dbReference>
<evidence type="ECO:0000256" key="2">
    <source>
        <dbReference type="SAM" id="MobiDB-lite"/>
    </source>
</evidence>
<evidence type="ECO:0000313" key="5">
    <source>
        <dbReference type="Proteomes" id="UP000324222"/>
    </source>
</evidence>
<dbReference type="GO" id="GO:0003677">
    <property type="term" value="F:DNA binding"/>
    <property type="evidence" value="ECO:0007669"/>
    <property type="project" value="InterPro"/>
</dbReference>
<name>A0A5B7H5Z1_PORTR</name>
<gene>
    <name evidence="4" type="ORF">E2C01_059659</name>
</gene>